<dbReference type="STRING" id="688.A6E04_06970"/>
<protein>
    <recommendedName>
        <fullName evidence="3">Phage tail protein</fullName>
    </recommendedName>
</protein>
<dbReference type="OrthoDB" id="6942578at2"/>
<proteinExistence type="predicted"/>
<organism evidence="1 2">
    <name type="scientific">Aliivibrio logei</name>
    <name type="common">Vibrio logei</name>
    <dbReference type="NCBI Taxonomy" id="688"/>
    <lineage>
        <taxon>Bacteria</taxon>
        <taxon>Pseudomonadati</taxon>
        <taxon>Pseudomonadota</taxon>
        <taxon>Gammaproteobacteria</taxon>
        <taxon>Vibrionales</taxon>
        <taxon>Vibrionaceae</taxon>
        <taxon>Aliivibrio</taxon>
    </lineage>
</organism>
<dbReference type="InterPro" id="IPR006498">
    <property type="entry name" value="Tail_tube"/>
</dbReference>
<dbReference type="Proteomes" id="UP000093523">
    <property type="component" value="Unassembled WGS sequence"/>
</dbReference>
<gene>
    <name evidence="1" type="ORF">A6E04_06970</name>
</gene>
<name>A0A1B9NZR8_ALILO</name>
<sequence>MVDRVRLRLSAVVQDVPLVNEIVEFSAPEVTFKTAANEGQFVQSEDVVGIDLLKWSMKIRGKHADLVMSLGRYALSEAQVNVTEKGKDSNNGGYKAQYSLYSTIGSIKQETVKMGEKPVCTIEGTCKSYKLIDNGKTVYDIDTRTGKTTIGGVNLMGQYGATA</sequence>
<accession>A0A1B9NZR8</accession>
<evidence type="ECO:0000313" key="1">
    <source>
        <dbReference type="EMBL" id="OCH21601.1"/>
    </source>
</evidence>
<dbReference type="RefSeq" id="WP_023603401.1">
    <property type="nucleotide sequence ID" value="NZ_CAWMPN010000008.1"/>
</dbReference>
<dbReference type="Pfam" id="PF04985">
    <property type="entry name" value="Phage_tube"/>
    <property type="match status" value="1"/>
</dbReference>
<evidence type="ECO:0008006" key="3">
    <source>
        <dbReference type="Google" id="ProtNLM"/>
    </source>
</evidence>
<reference evidence="1 2" key="1">
    <citation type="submission" date="2016-06" db="EMBL/GenBank/DDBJ databases">
        <authorList>
            <person name="Kjaerup R.B."/>
            <person name="Dalgaard T.S."/>
            <person name="Juul-Madsen H.R."/>
        </authorList>
    </citation>
    <scope>NUCLEOTIDE SEQUENCE [LARGE SCALE GENOMIC DNA]</scope>
    <source>
        <strain evidence="1 2">1S159</strain>
    </source>
</reference>
<comment type="caution">
    <text evidence="1">The sequence shown here is derived from an EMBL/GenBank/DDBJ whole genome shotgun (WGS) entry which is preliminary data.</text>
</comment>
<dbReference type="EMBL" id="MAJU01000008">
    <property type="protein sequence ID" value="OCH21601.1"/>
    <property type="molecule type" value="Genomic_DNA"/>
</dbReference>
<dbReference type="AlphaFoldDB" id="A0A1B9NZR8"/>
<evidence type="ECO:0000313" key="2">
    <source>
        <dbReference type="Proteomes" id="UP000093523"/>
    </source>
</evidence>